<dbReference type="InterPro" id="IPR006461">
    <property type="entry name" value="PLAC_motif_containing"/>
</dbReference>
<dbReference type="PANTHER" id="PTHR15907">
    <property type="entry name" value="DUF614 FAMILY PROTEIN-RELATED"/>
    <property type="match status" value="1"/>
</dbReference>
<feature type="compositionally biased region" description="Pro residues" evidence="1">
    <location>
        <begin position="20"/>
        <end position="29"/>
    </location>
</feature>
<name>A0A059D759_EUCGR</name>
<proteinExistence type="predicted"/>
<evidence type="ECO:0000256" key="1">
    <source>
        <dbReference type="SAM" id="MobiDB-lite"/>
    </source>
</evidence>
<keyword evidence="2" id="KW-1133">Transmembrane helix</keyword>
<keyword evidence="2" id="KW-0472">Membrane</keyword>
<dbReference type="InParanoid" id="A0A059D759"/>
<dbReference type="NCBIfam" id="TIGR01571">
    <property type="entry name" value="A_thal_Cys_rich"/>
    <property type="match status" value="1"/>
</dbReference>
<dbReference type="AlphaFoldDB" id="A0A059D759"/>
<reference evidence="3" key="1">
    <citation type="submission" date="2013-07" db="EMBL/GenBank/DDBJ databases">
        <title>The genome of Eucalyptus grandis.</title>
        <authorList>
            <person name="Schmutz J."/>
            <person name="Hayes R."/>
            <person name="Myburg A."/>
            <person name="Tuskan G."/>
            <person name="Grattapaglia D."/>
            <person name="Rokhsar D.S."/>
        </authorList>
    </citation>
    <scope>NUCLEOTIDE SEQUENCE</scope>
    <source>
        <tissue evidence="3">Leaf extractions</tissue>
    </source>
</reference>
<dbReference type="EMBL" id="KK198754">
    <property type="protein sequence ID" value="KCW86261.1"/>
    <property type="molecule type" value="Genomic_DNA"/>
</dbReference>
<gene>
    <name evidence="3" type="ORF">EUGRSUZ_B02945</name>
</gene>
<organism evidence="3">
    <name type="scientific">Eucalyptus grandis</name>
    <name type="common">Flooded gum</name>
    <dbReference type="NCBI Taxonomy" id="71139"/>
    <lineage>
        <taxon>Eukaryota</taxon>
        <taxon>Viridiplantae</taxon>
        <taxon>Streptophyta</taxon>
        <taxon>Embryophyta</taxon>
        <taxon>Tracheophyta</taxon>
        <taxon>Spermatophyta</taxon>
        <taxon>Magnoliopsida</taxon>
        <taxon>eudicotyledons</taxon>
        <taxon>Gunneridae</taxon>
        <taxon>Pentapetalae</taxon>
        <taxon>rosids</taxon>
        <taxon>malvids</taxon>
        <taxon>Myrtales</taxon>
        <taxon>Myrtaceae</taxon>
        <taxon>Myrtoideae</taxon>
        <taxon>Eucalypteae</taxon>
        <taxon>Eucalyptus</taxon>
    </lineage>
</organism>
<dbReference type="STRING" id="71139.A0A059D759"/>
<evidence type="ECO:0000313" key="3">
    <source>
        <dbReference type="EMBL" id="KCW86261.1"/>
    </source>
</evidence>
<feature type="transmembrane region" description="Helical" evidence="2">
    <location>
        <begin position="90"/>
        <end position="108"/>
    </location>
</feature>
<feature type="region of interest" description="Disordered" evidence="1">
    <location>
        <begin position="1"/>
        <end position="29"/>
    </location>
</feature>
<dbReference type="Pfam" id="PF04749">
    <property type="entry name" value="PLAC8"/>
    <property type="match status" value="1"/>
</dbReference>
<accession>A0A059D759</accession>
<dbReference type="KEGG" id="egr:104433230"/>
<dbReference type="eggNOG" id="ENOG502S7UD">
    <property type="taxonomic scope" value="Eukaryota"/>
</dbReference>
<dbReference type="Gramene" id="KCW86261">
    <property type="protein sequence ID" value="KCW86261"/>
    <property type="gene ID" value="EUGRSUZ_B02945"/>
</dbReference>
<dbReference type="OMA" id="TLMQHEK"/>
<sequence>MGAPNDPHSTDKAAPSQKEPLPPPPPPPVTGVPVVALPPSLDHVPWSTDLCDCFSDLERCCISFWCPCVTFGQISEIVDRGASSCGLNGAIYFLIAWLTGCACCYSFFYRLKMRKQYRIDGNAAEDFLLHCLCESCALTQEYRELQNRGFNPSLGWFENAERQNNGVAMAPMPPVAPVVEDGMKR</sequence>
<evidence type="ECO:0000256" key="2">
    <source>
        <dbReference type="SAM" id="Phobius"/>
    </source>
</evidence>
<protein>
    <submittedName>
        <fullName evidence="3">Uncharacterized protein</fullName>
    </submittedName>
</protein>
<keyword evidence="2" id="KW-0812">Transmembrane</keyword>
<dbReference type="OrthoDB" id="1045822at2759"/>